<dbReference type="Proteomes" id="UP000663851">
    <property type="component" value="Unassembled WGS sequence"/>
</dbReference>
<dbReference type="EMBL" id="CAJOBQ010003359">
    <property type="protein sequence ID" value="CAF4603439.1"/>
    <property type="molecule type" value="Genomic_DNA"/>
</dbReference>
<evidence type="ECO:0000313" key="10">
    <source>
        <dbReference type="EMBL" id="CAF4682672.1"/>
    </source>
</evidence>
<dbReference type="EMBL" id="CAJOBO010002424">
    <property type="protein sequence ID" value="CAF4450227.1"/>
    <property type="molecule type" value="Genomic_DNA"/>
</dbReference>
<evidence type="ECO:0000313" key="12">
    <source>
        <dbReference type="Proteomes" id="UP000663865"/>
    </source>
</evidence>
<evidence type="ECO:0000313" key="11">
    <source>
        <dbReference type="EMBL" id="CAF4766684.1"/>
    </source>
</evidence>
<dbReference type="EMBL" id="CAJNYV010001490">
    <property type="protein sequence ID" value="CAF3425212.1"/>
    <property type="molecule type" value="Genomic_DNA"/>
</dbReference>
<dbReference type="EMBL" id="CAJOBS010001063">
    <property type="protein sequence ID" value="CAF4682672.1"/>
    <property type="molecule type" value="Genomic_DNA"/>
</dbReference>
<evidence type="ECO:0000313" key="8">
    <source>
        <dbReference type="EMBL" id="CAF4450227.1"/>
    </source>
</evidence>
<dbReference type="Proteomes" id="UP000663833">
    <property type="component" value="Unassembled WGS sequence"/>
</dbReference>
<evidence type="ECO:0000313" key="7">
    <source>
        <dbReference type="EMBL" id="CAF4205978.1"/>
    </source>
</evidence>
<dbReference type="EMBL" id="CAJOBP010000660">
    <property type="protein sequence ID" value="CAF4205978.1"/>
    <property type="molecule type" value="Genomic_DNA"/>
</dbReference>
<evidence type="ECO:0000256" key="1">
    <source>
        <dbReference type="SAM" id="MobiDB-lite"/>
    </source>
</evidence>
<organism evidence="4 12">
    <name type="scientific">Rotaria socialis</name>
    <dbReference type="NCBI Taxonomy" id="392032"/>
    <lineage>
        <taxon>Eukaryota</taxon>
        <taxon>Metazoa</taxon>
        <taxon>Spiralia</taxon>
        <taxon>Gnathifera</taxon>
        <taxon>Rotifera</taxon>
        <taxon>Eurotatoria</taxon>
        <taxon>Bdelloidea</taxon>
        <taxon>Philodinida</taxon>
        <taxon>Philodinidae</taxon>
        <taxon>Rotaria</taxon>
    </lineage>
</organism>
<evidence type="ECO:0000313" key="3">
    <source>
        <dbReference type="EMBL" id="CAF3347182.1"/>
    </source>
</evidence>
<dbReference type="Proteomes" id="UP000663865">
    <property type="component" value="Unassembled WGS sequence"/>
</dbReference>
<accession>A0A818C2Z3</accession>
<dbReference type="EMBL" id="CAJNYU010000289">
    <property type="protein sequence ID" value="CAF3347182.1"/>
    <property type="molecule type" value="Genomic_DNA"/>
</dbReference>
<protein>
    <submittedName>
        <fullName evidence="4">Uncharacterized protein</fullName>
    </submittedName>
</protein>
<dbReference type="Proteomes" id="UP000663872">
    <property type="component" value="Unassembled WGS sequence"/>
</dbReference>
<evidence type="ECO:0000313" key="5">
    <source>
        <dbReference type="EMBL" id="CAF3552706.1"/>
    </source>
</evidence>
<sequence length="103" mass="12231">MINQQYRTLNSNRYSNTRHHRYRHASLRLVKNSPTDDSIKLQNPLTASSLDDNKIISEPLKSIENFQQEENRLENSTEQIKEEPPFVIDADYRLLFDLLQQQE</sequence>
<evidence type="ECO:0000313" key="9">
    <source>
        <dbReference type="EMBL" id="CAF4603439.1"/>
    </source>
</evidence>
<evidence type="ECO:0000313" key="4">
    <source>
        <dbReference type="EMBL" id="CAF3425212.1"/>
    </source>
</evidence>
<dbReference type="EMBL" id="CAJOBR010004091">
    <property type="protein sequence ID" value="CAF4766684.1"/>
    <property type="molecule type" value="Genomic_DNA"/>
</dbReference>
<proteinExistence type="predicted"/>
<dbReference type="OrthoDB" id="10322971at2759"/>
<dbReference type="Proteomes" id="UP000663862">
    <property type="component" value="Unassembled WGS sequence"/>
</dbReference>
<keyword evidence="13" id="KW-1185">Reference proteome</keyword>
<dbReference type="Proteomes" id="UP000663873">
    <property type="component" value="Unassembled WGS sequence"/>
</dbReference>
<dbReference type="EMBL" id="CAJNYT010003353">
    <property type="protein sequence ID" value="CAF3552706.1"/>
    <property type="molecule type" value="Genomic_DNA"/>
</dbReference>
<reference evidence="4" key="1">
    <citation type="submission" date="2021-02" db="EMBL/GenBank/DDBJ databases">
        <authorList>
            <person name="Nowell W R."/>
        </authorList>
    </citation>
    <scope>NUCLEOTIDE SEQUENCE</scope>
</reference>
<comment type="caution">
    <text evidence="4">The sequence shown here is derived from an EMBL/GenBank/DDBJ whole genome shotgun (WGS) entry which is preliminary data.</text>
</comment>
<gene>
    <name evidence="3" type="ORF">FME351_LOCUS4141</name>
    <name evidence="5" type="ORF">GRG538_LOCUS20320</name>
    <name evidence="8" type="ORF">HFQ381_LOCUS23825</name>
    <name evidence="4" type="ORF">KIK155_LOCUS10322</name>
    <name evidence="6" type="ORF">LUA448_LOCUS32708</name>
    <name evidence="11" type="ORF">QYT958_LOCUS21929</name>
    <name evidence="2" type="ORF">TIS948_LOCUS14551</name>
    <name evidence="10" type="ORF">TOA249_LOCUS15959</name>
    <name evidence="9" type="ORF">TSG867_LOCUS27972</name>
    <name evidence="7" type="ORF">UJA718_LOCUS6847</name>
</gene>
<dbReference type="EMBL" id="CAJNYD010004872">
    <property type="protein sequence ID" value="CAF3645911.1"/>
    <property type="molecule type" value="Genomic_DNA"/>
</dbReference>
<dbReference type="AlphaFoldDB" id="A0A818C2Z3"/>
<dbReference type="EMBL" id="CAJNXB010002383">
    <property type="protein sequence ID" value="CAF3239454.1"/>
    <property type="molecule type" value="Genomic_DNA"/>
</dbReference>
<feature type="compositionally biased region" description="Polar residues" evidence="1">
    <location>
        <begin position="1"/>
        <end position="15"/>
    </location>
</feature>
<evidence type="ECO:0000313" key="6">
    <source>
        <dbReference type="EMBL" id="CAF3645911.1"/>
    </source>
</evidence>
<dbReference type="Proteomes" id="UP000663825">
    <property type="component" value="Unassembled WGS sequence"/>
</dbReference>
<name>A0A818C2Z3_9BILA</name>
<evidence type="ECO:0000313" key="2">
    <source>
        <dbReference type="EMBL" id="CAF3239454.1"/>
    </source>
</evidence>
<dbReference type="Proteomes" id="UP000663869">
    <property type="component" value="Unassembled WGS sequence"/>
</dbReference>
<feature type="region of interest" description="Disordered" evidence="1">
    <location>
        <begin position="1"/>
        <end position="20"/>
    </location>
</feature>
<dbReference type="Proteomes" id="UP000663838">
    <property type="component" value="Unassembled WGS sequence"/>
</dbReference>
<evidence type="ECO:0000313" key="13">
    <source>
        <dbReference type="Proteomes" id="UP000663873"/>
    </source>
</evidence>
<dbReference type="Proteomes" id="UP000663848">
    <property type="component" value="Unassembled WGS sequence"/>
</dbReference>